<gene>
    <name evidence="3" type="ordered locus">Acid345_1472</name>
</gene>
<reference evidence="3 4" key="1">
    <citation type="journal article" date="2009" name="Appl. Environ. Microbiol.">
        <title>Three genomes from the phylum Acidobacteria provide insight into the lifestyles of these microorganisms in soils.</title>
        <authorList>
            <person name="Ward N.L."/>
            <person name="Challacombe J.F."/>
            <person name="Janssen P.H."/>
            <person name="Henrissat B."/>
            <person name="Coutinho P.M."/>
            <person name="Wu M."/>
            <person name="Xie G."/>
            <person name="Haft D.H."/>
            <person name="Sait M."/>
            <person name="Badger J."/>
            <person name="Barabote R.D."/>
            <person name="Bradley B."/>
            <person name="Brettin T.S."/>
            <person name="Brinkac L.M."/>
            <person name="Bruce D."/>
            <person name="Creasy T."/>
            <person name="Daugherty S.C."/>
            <person name="Davidsen T.M."/>
            <person name="DeBoy R.T."/>
            <person name="Detter J.C."/>
            <person name="Dodson R.J."/>
            <person name="Durkin A.S."/>
            <person name="Ganapathy A."/>
            <person name="Gwinn-Giglio M."/>
            <person name="Han C.S."/>
            <person name="Khouri H."/>
            <person name="Kiss H."/>
            <person name="Kothari S.P."/>
            <person name="Madupu R."/>
            <person name="Nelson K.E."/>
            <person name="Nelson W.C."/>
            <person name="Paulsen I."/>
            <person name="Penn K."/>
            <person name="Ren Q."/>
            <person name="Rosovitz M.J."/>
            <person name="Selengut J.D."/>
            <person name="Shrivastava S."/>
            <person name="Sullivan S.A."/>
            <person name="Tapia R."/>
            <person name="Thompson L.S."/>
            <person name="Watkins K.L."/>
            <person name="Yang Q."/>
            <person name="Yu C."/>
            <person name="Zafar N."/>
            <person name="Zhou L."/>
            <person name="Kuske C.R."/>
        </authorList>
    </citation>
    <scope>NUCLEOTIDE SEQUENCE [LARGE SCALE GENOMIC DNA]</scope>
    <source>
        <strain evidence="3 4">Ellin345</strain>
    </source>
</reference>
<keyword evidence="2" id="KW-0732">Signal</keyword>
<name>Q1IRM6_KORVE</name>
<dbReference type="AlphaFoldDB" id="Q1IRM6"/>
<feature type="chain" id="PRO_5004191173" evidence="2">
    <location>
        <begin position="20"/>
        <end position="186"/>
    </location>
</feature>
<organism evidence="3 4">
    <name type="scientific">Koribacter versatilis (strain Ellin345)</name>
    <dbReference type="NCBI Taxonomy" id="204669"/>
    <lineage>
        <taxon>Bacteria</taxon>
        <taxon>Pseudomonadati</taxon>
        <taxon>Acidobacteriota</taxon>
        <taxon>Terriglobia</taxon>
        <taxon>Terriglobales</taxon>
        <taxon>Candidatus Korobacteraceae</taxon>
        <taxon>Candidatus Korobacter</taxon>
    </lineage>
</organism>
<keyword evidence="4" id="KW-1185">Reference proteome</keyword>
<dbReference type="HOGENOM" id="CLU_1452676_0_0_0"/>
<evidence type="ECO:0000313" key="3">
    <source>
        <dbReference type="EMBL" id="ABF40474.1"/>
    </source>
</evidence>
<feature type="signal peptide" evidence="2">
    <location>
        <begin position="1"/>
        <end position="19"/>
    </location>
</feature>
<sequence>MKVRTGILMLVVATGSLWAQQPAPAPAPAQTQAAPAEKPKAEASAKPATKKKSSSKKSAAASNSGGAVATNVAAKPKRAAGPGKRDPFVSPIRANANEPINCGTGKRCLVVDQTNLQGIVKAPNGMIAVVSNPANKAYFLRENDPVYNGFVMRITPDSVVFREQVTDKLGKKYTREVVKKVSAPVV</sequence>
<dbReference type="Proteomes" id="UP000002432">
    <property type="component" value="Chromosome"/>
</dbReference>
<dbReference type="Gene3D" id="2.30.30.830">
    <property type="match status" value="1"/>
</dbReference>
<dbReference type="KEGG" id="aba:Acid345_1472"/>
<proteinExistence type="predicted"/>
<evidence type="ECO:0000256" key="1">
    <source>
        <dbReference type="SAM" id="MobiDB-lite"/>
    </source>
</evidence>
<accession>Q1IRM6</accession>
<dbReference type="EnsemblBacteria" id="ABF40474">
    <property type="protein sequence ID" value="ABF40474"/>
    <property type="gene ID" value="Acid345_1472"/>
</dbReference>
<evidence type="ECO:0000313" key="4">
    <source>
        <dbReference type="Proteomes" id="UP000002432"/>
    </source>
</evidence>
<protein>
    <submittedName>
        <fullName evidence="3">Uncharacterized protein</fullName>
    </submittedName>
</protein>
<dbReference type="OrthoDB" id="36162at57723"/>
<dbReference type="STRING" id="204669.Acid345_1472"/>
<dbReference type="RefSeq" id="WP_011522276.1">
    <property type="nucleotide sequence ID" value="NC_008009.1"/>
</dbReference>
<evidence type="ECO:0000256" key="2">
    <source>
        <dbReference type="SAM" id="SignalP"/>
    </source>
</evidence>
<feature type="region of interest" description="Disordered" evidence="1">
    <location>
        <begin position="20"/>
        <end position="88"/>
    </location>
</feature>
<dbReference type="EMBL" id="CP000360">
    <property type="protein sequence ID" value="ABF40474.1"/>
    <property type="molecule type" value="Genomic_DNA"/>
</dbReference>